<reference evidence="2" key="1">
    <citation type="submission" date="2020-07" db="EMBL/GenBank/DDBJ databases">
        <title>The High-quality genome of the commercially important snow crab, Chionoecetes opilio.</title>
        <authorList>
            <person name="Jeong J.-H."/>
            <person name="Ryu S."/>
        </authorList>
    </citation>
    <scope>NUCLEOTIDE SEQUENCE</scope>
    <source>
        <strain evidence="2">MADBK_172401_WGS</strain>
        <tissue evidence="2">Digestive gland</tissue>
    </source>
</reference>
<evidence type="ECO:0000313" key="3">
    <source>
        <dbReference type="Proteomes" id="UP000770661"/>
    </source>
</evidence>
<dbReference type="EMBL" id="JACEEZ010010570">
    <property type="protein sequence ID" value="KAG0721746.1"/>
    <property type="molecule type" value="Genomic_DNA"/>
</dbReference>
<dbReference type="InterPro" id="IPR013785">
    <property type="entry name" value="Aldolase_TIM"/>
</dbReference>
<organism evidence="2 3">
    <name type="scientific">Chionoecetes opilio</name>
    <name type="common">Atlantic snow crab</name>
    <name type="synonym">Cancer opilio</name>
    <dbReference type="NCBI Taxonomy" id="41210"/>
    <lineage>
        <taxon>Eukaryota</taxon>
        <taxon>Metazoa</taxon>
        <taxon>Ecdysozoa</taxon>
        <taxon>Arthropoda</taxon>
        <taxon>Crustacea</taxon>
        <taxon>Multicrustacea</taxon>
        <taxon>Malacostraca</taxon>
        <taxon>Eumalacostraca</taxon>
        <taxon>Eucarida</taxon>
        <taxon>Decapoda</taxon>
        <taxon>Pleocyemata</taxon>
        <taxon>Brachyura</taxon>
        <taxon>Eubrachyura</taxon>
        <taxon>Majoidea</taxon>
        <taxon>Majidae</taxon>
        <taxon>Chionoecetes</taxon>
    </lineage>
</organism>
<gene>
    <name evidence="2" type="primary">DHODH</name>
    <name evidence="2" type="ORF">GWK47_006236</name>
</gene>
<evidence type="ECO:0000256" key="1">
    <source>
        <dbReference type="SAM" id="MobiDB-lite"/>
    </source>
</evidence>
<evidence type="ECO:0000313" key="2">
    <source>
        <dbReference type="EMBL" id="KAG0721746.1"/>
    </source>
</evidence>
<dbReference type="AlphaFoldDB" id="A0A8J4YDK3"/>
<proteinExistence type="predicted"/>
<dbReference type="Proteomes" id="UP000770661">
    <property type="component" value="Unassembled WGS sequence"/>
</dbReference>
<keyword evidence="3" id="KW-1185">Reference proteome</keyword>
<dbReference type="OrthoDB" id="14784at2759"/>
<name>A0A8J4YDK3_CHIOP</name>
<feature type="region of interest" description="Disordered" evidence="1">
    <location>
        <begin position="84"/>
        <end position="104"/>
    </location>
</feature>
<accession>A0A8J4YDK3</accession>
<feature type="compositionally biased region" description="Low complexity" evidence="1">
    <location>
        <begin position="90"/>
        <end position="104"/>
    </location>
</feature>
<dbReference type="Gene3D" id="3.20.20.70">
    <property type="entry name" value="Aldolase class I"/>
    <property type="match status" value="1"/>
</dbReference>
<comment type="caution">
    <text evidence="2">The sequence shown here is derived from an EMBL/GenBank/DDBJ whole genome shotgun (WGS) entry which is preliminary data.</text>
</comment>
<protein>
    <submittedName>
        <fullName evidence="2">Dihydroorotate dehydrogenase (Quinone), mitochondrial</fullName>
    </submittedName>
</protein>
<sequence length="104" mass="11577">MPRMFGRLFGSKIFKKKFGDLIKVGTGGTLVFASVNIYHQNEKFYNTWVMPLLLSLDPETAHTLAVKAAKYHLVPEAKLRESHLLEPPGSSTTTVTVSQESVKV</sequence>